<dbReference type="PANTHER" id="PTHR43153">
    <property type="entry name" value="ELECTRON TRANSFER FLAVOPROTEIN ALPHA"/>
    <property type="match status" value="1"/>
</dbReference>
<dbReference type="InterPro" id="IPR001308">
    <property type="entry name" value="ETF_a/FixB"/>
</dbReference>
<organism evidence="5 6">
    <name type="scientific">Haloplanus ruber</name>
    <dbReference type="NCBI Taxonomy" id="869892"/>
    <lineage>
        <taxon>Archaea</taxon>
        <taxon>Methanobacteriati</taxon>
        <taxon>Methanobacteriota</taxon>
        <taxon>Stenosarchaea group</taxon>
        <taxon>Halobacteria</taxon>
        <taxon>Halobacteriales</taxon>
        <taxon>Haloferacaceae</taxon>
        <taxon>Haloplanus</taxon>
    </lineage>
</organism>
<dbReference type="SUPFAM" id="SSF52402">
    <property type="entry name" value="Adenine nucleotide alpha hydrolases-like"/>
    <property type="match status" value="1"/>
</dbReference>
<dbReference type="InterPro" id="IPR029035">
    <property type="entry name" value="DHS-like_NAD/FAD-binding_dom"/>
</dbReference>
<evidence type="ECO:0000313" key="6">
    <source>
        <dbReference type="Proteomes" id="UP001597075"/>
    </source>
</evidence>
<dbReference type="AlphaFoldDB" id="A0ABD6CWS3"/>
<dbReference type="FunFam" id="3.40.50.1220:FF:000001">
    <property type="entry name" value="Electron transfer flavoprotein, alpha subunit"/>
    <property type="match status" value="1"/>
</dbReference>
<evidence type="ECO:0000256" key="2">
    <source>
        <dbReference type="ARBA" id="ARBA00022630"/>
    </source>
</evidence>
<keyword evidence="6" id="KW-1185">Reference proteome</keyword>
<evidence type="ECO:0000259" key="4">
    <source>
        <dbReference type="SMART" id="SM00893"/>
    </source>
</evidence>
<accession>A0ABD6CWS3</accession>
<dbReference type="Gene3D" id="3.40.50.1220">
    <property type="entry name" value="TPP-binding domain"/>
    <property type="match status" value="1"/>
</dbReference>
<evidence type="ECO:0000313" key="5">
    <source>
        <dbReference type="EMBL" id="MFD1632504.1"/>
    </source>
</evidence>
<dbReference type="PANTHER" id="PTHR43153:SF1">
    <property type="entry name" value="ELECTRON TRANSFER FLAVOPROTEIN SUBUNIT ALPHA, MITOCHONDRIAL"/>
    <property type="match status" value="1"/>
</dbReference>
<reference evidence="5 6" key="1">
    <citation type="journal article" date="2019" name="Int. J. Syst. Evol. Microbiol.">
        <title>The Global Catalogue of Microorganisms (GCM) 10K type strain sequencing project: providing services to taxonomists for standard genome sequencing and annotation.</title>
        <authorList>
            <consortium name="The Broad Institute Genomics Platform"/>
            <consortium name="The Broad Institute Genome Sequencing Center for Infectious Disease"/>
            <person name="Wu L."/>
            <person name="Ma J."/>
        </authorList>
    </citation>
    <scope>NUCLEOTIDE SEQUENCE [LARGE SCALE GENOMIC DNA]</scope>
    <source>
        <strain evidence="5 6">CGMCC 1.10594</strain>
    </source>
</reference>
<comment type="caution">
    <text evidence="5">The sequence shown here is derived from an EMBL/GenBank/DDBJ whole genome shotgun (WGS) entry which is preliminary data.</text>
</comment>
<keyword evidence="3" id="KW-0274">FAD</keyword>
<dbReference type="InterPro" id="IPR014729">
    <property type="entry name" value="Rossmann-like_a/b/a_fold"/>
</dbReference>
<sequence>MSDGDVLAVAEHRRGELRPVSYELIAAGRDLAADLGGDLHVAVIGGDVDSFAERVNRAGADVVHTVDEGEEFNHDVYAAATTALFEAVDPSVLLLPNSVNGLDYAPAVATRLSIPLVSDAVDLTVADDLVVTRETYGSKVETTVEATTPAAVTIRDAEWPSVEDPGDATVEPFTVDIDAPSIRSTVRGFEEVGAGDVDIGEAEFIVSVGRGIDEEANLELVEELADALDATLAASRPIVDNGWLPKNRQVGQSGAVVTPKVYLALGISGAVQHVAGMKGAETIIAVNTDPDAPIFDIADYGVVGDLFEVVPELIERFES</sequence>
<dbReference type="Gene3D" id="3.40.50.620">
    <property type="entry name" value="HUPs"/>
    <property type="match status" value="1"/>
</dbReference>
<dbReference type="InterPro" id="IPR014730">
    <property type="entry name" value="ETF_a/b_N"/>
</dbReference>
<name>A0ABD6CWS3_9EURY</name>
<proteinExistence type="inferred from homology"/>
<dbReference type="Proteomes" id="UP001597075">
    <property type="component" value="Unassembled WGS sequence"/>
</dbReference>
<dbReference type="CDD" id="cd01715">
    <property type="entry name" value="ETF_alpha"/>
    <property type="match status" value="1"/>
</dbReference>
<dbReference type="InterPro" id="IPR033947">
    <property type="entry name" value="ETF_alpha_N"/>
</dbReference>
<dbReference type="EMBL" id="JBHUDL010000004">
    <property type="protein sequence ID" value="MFD1632504.1"/>
    <property type="molecule type" value="Genomic_DNA"/>
</dbReference>
<dbReference type="RefSeq" id="WP_256406201.1">
    <property type="nucleotide sequence ID" value="NZ_CP187151.1"/>
</dbReference>
<dbReference type="Pfam" id="PF01012">
    <property type="entry name" value="ETF"/>
    <property type="match status" value="1"/>
</dbReference>
<dbReference type="Pfam" id="PF00766">
    <property type="entry name" value="ETF_alpha"/>
    <property type="match status" value="1"/>
</dbReference>
<evidence type="ECO:0000256" key="3">
    <source>
        <dbReference type="ARBA" id="ARBA00022827"/>
    </source>
</evidence>
<comment type="similarity">
    <text evidence="1">Belongs to the ETF alpha-subunit/FixB family.</text>
</comment>
<dbReference type="PIRSF" id="PIRSF000089">
    <property type="entry name" value="Electra_flavoP_a"/>
    <property type="match status" value="1"/>
</dbReference>
<keyword evidence="2" id="KW-0285">Flavoprotein</keyword>
<feature type="domain" description="Electron transfer flavoprotein alpha/beta-subunit N-terminal" evidence="4">
    <location>
        <begin position="6"/>
        <end position="186"/>
    </location>
</feature>
<dbReference type="SUPFAM" id="SSF52467">
    <property type="entry name" value="DHS-like NAD/FAD-binding domain"/>
    <property type="match status" value="1"/>
</dbReference>
<protein>
    <submittedName>
        <fullName evidence="5">Electron transfer flavoprotein subunit alpha/FixB family protein</fullName>
    </submittedName>
</protein>
<evidence type="ECO:0000256" key="1">
    <source>
        <dbReference type="ARBA" id="ARBA00005817"/>
    </source>
</evidence>
<dbReference type="InterPro" id="IPR014731">
    <property type="entry name" value="ETF_asu_C"/>
</dbReference>
<dbReference type="SMART" id="SM00893">
    <property type="entry name" value="ETF"/>
    <property type="match status" value="1"/>
</dbReference>
<gene>
    <name evidence="5" type="ORF">ACFSBJ_01890</name>
</gene>